<dbReference type="EMBL" id="JAASQI010000011">
    <property type="protein sequence ID" value="NIJ59982.1"/>
    <property type="molecule type" value="Genomic_DNA"/>
</dbReference>
<dbReference type="InterPro" id="IPR016167">
    <property type="entry name" value="FAD-bd_PCMH_sub1"/>
</dbReference>
<keyword evidence="2" id="KW-0285">Flavoprotein</keyword>
<dbReference type="Gene3D" id="3.30.70.2740">
    <property type="match status" value="1"/>
</dbReference>
<feature type="domain" description="FAD-binding PCMH-type" evidence="4">
    <location>
        <begin position="34"/>
        <end position="212"/>
    </location>
</feature>
<evidence type="ECO:0000259" key="4">
    <source>
        <dbReference type="PROSITE" id="PS51387"/>
    </source>
</evidence>
<dbReference type="InterPro" id="IPR016171">
    <property type="entry name" value="Vanillyl_alc_oxidase_C-sub2"/>
</dbReference>
<evidence type="ECO:0000256" key="2">
    <source>
        <dbReference type="ARBA" id="ARBA00022630"/>
    </source>
</evidence>
<dbReference type="RefSeq" id="WP_166955897.1">
    <property type="nucleotide sequence ID" value="NZ_JAASQI010000011.1"/>
</dbReference>
<proteinExistence type="inferred from homology"/>
<dbReference type="Pfam" id="PF01565">
    <property type="entry name" value="FAD_binding_4"/>
    <property type="match status" value="1"/>
</dbReference>
<dbReference type="SUPFAM" id="SSF55103">
    <property type="entry name" value="FAD-linked oxidases, C-terminal domain"/>
    <property type="match status" value="1"/>
</dbReference>
<organism evidence="5 6">
    <name type="scientific">Pseudochelatococcus lubricantis</name>
    <dbReference type="NCBI Taxonomy" id="1538102"/>
    <lineage>
        <taxon>Bacteria</taxon>
        <taxon>Pseudomonadati</taxon>
        <taxon>Pseudomonadota</taxon>
        <taxon>Alphaproteobacteria</taxon>
        <taxon>Hyphomicrobiales</taxon>
        <taxon>Chelatococcaceae</taxon>
        <taxon>Pseudochelatococcus</taxon>
    </lineage>
</organism>
<protein>
    <submittedName>
        <fullName evidence="5">FAD/FMN-containing dehydrogenase</fullName>
    </submittedName>
</protein>
<dbReference type="Pfam" id="PF02913">
    <property type="entry name" value="FAD-oxidase_C"/>
    <property type="match status" value="1"/>
</dbReference>
<dbReference type="SUPFAM" id="SSF56176">
    <property type="entry name" value="FAD-binding/transporter-associated domain-like"/>
    <property type="match status" value="1"/>
</dbReference>
<comment type="caution">
    <text evidence="5">The sequence shown here is derived from an EMBL/GenBank/DDBJ whole genome shotgun (WGS) entry which is preliminary data.</text>
</comment>
<evidence type="ECO:0000313" key="6">
    <source>
        <dbReference type="Proteomes" id="UP001429580"/>
    </source>
</evidence>
<dbReference type="Gene3D" id="3.30.465.10">
    <property type="match status" value="1"/>
</dbReference>
<keyword evidence="3" id="KW-0274">FAD</keyword>
<dbReference type="PROSITE" id="PS51387">
    <property type="entry name" value="FAD_PCMH"/>
    <property type="match status" value="1"/>
</dbReference>
<dbReference type="Gene3D" id="3.30.70.2190">
    <property type="match status" value="1"/>
</dbReference>
<dbReference type="PANTHER" id="PTHR43716">
    <property type="entry name" value="D-2-HYDROXYGLUTARATE DEHYDROGENASE, MITOCHONDRIAL"/>
    <property type="match status" value="1"/>
</dbReference>
<dbReference type="InterPro" id="IPR016166">
    <property type="entry name" value="FAD-bd_PCMH"/>
</dbReference>
<dbReference type="InterPro" id="IPR016164">
    <property type="entry name" value="FAD-linked_Oxase-like_C"/>
</dbReference>
<keyword evidence="6" id="KW-1185">Reference proteome</keyword>
<dbReference type="Gene3D" id="3.30.43.10">
    <property type="entry name" value="Uridine Diphospho-n-acetylenolpyruvylglucosamine Reductase, domain 2"/>
    <property type="match status" value="1"/>
</dbReference>
<evidence type="ECO:0000313" key="5">
    <source>
        <dbReference type="EMBL" id="NIJ59982.1"/>
    </source>
</evidence>
<evidence type="ECO:0000256" key="3">
    <source>
        <dbReference type="ARBA" id="ARBA00022827"/>
    </source>
</evidence>
<dbReference type="InterPro" id="IPR036318">
    <property type="entry name" value="FAD-bd_PCMH-like_sf"/>
</dbReference>
<dbReference type="PANTHER" id="PTHR43716:SF2">
    <property type="entry name" value="BLL6224 PROTEIN"/>
    <property type="match status" value="1"/>
</dbReference>
<dbReference type="InterPro" id="IPR016169">
    <property type="entry name" value="FAD-bd_PCMH_sub2"/>
</dbReference>
<dbReference type="InterPro" id="IPR004113">
    <property type="entry name" value="FAD-bd_oxidored_4_C"/>
</dbReference>
<gene>
    <name evidence="5" type="ORF">FHS82_003843</name>
</gene>
<dbReference type="Proteomes" id="UP001429580">
    <property type="component" value="Unassembled WGS sequence"/>
</dbReference>
<dbReference type="InterPro" id="IPR006094">
    <property type="entry name" value="Oxid_FAD_bind_N"/>
</dbReference>
<dbReference type="InterPro" id="IPR051264">
    <property type="entry name" value="FAD-oxidored/transferase_4"/>
</dbReference>
<name>A0ABX0V4W6_9HYPH</name>
<sequence length="479" mass="51109">MTDLIEQLAAIVGAQQVLTGADVARWSTDWTGKYKGEPLVVVRPGSREEVAAVLRVASARNLPVVPVSGNTGTVGGAMGKGAIVLTLERMNRIREIRAGARVAVVEAGVVIDALNAAAEEHGLMFPLSFGASGSAMIGGVLSTNAGGANVVRYGNTRDLCLGIEVVLADGRIMDLMQALHKNNSGFDLRHLMIGAEGQLGIITAAVVKLYPCPVDHVTAMVAMPSLDRAPDLLNAIQSASAGAVVAFEFMPRAFIEGHFAVRPDAREPFDAPHPVNLLIELAATKTGVLGEALEEVLAGWLEAGDVTDAVIARNETQRREMWARREAAAEIAYRRRPVVDTDIAVPLDRVSHYLREIEPRLRAIDPDCEVLSVAHLGDGNIHYTCYPSREQEELVAALRTEIDDLALEMNGTFSAEHGVGLSKLAPMARYKDPVALDVMRAIKAALDPKGILNPGKTLPGSETEAAGQAPLTSRLREVL</sequence>
<accession>A0ABX0V4W6</accession>
<dbReference type="Gene3D" id="1.10.45.10">
    <property type="entry name" value="Vanillyl-alcohol Oxidase, Chain A, domain 4"/>
    <property type="match status" value="1"/>
</dbReference>
<comment type="similarity">
    <text evidence="1">Belongs to the FAD-binding oxidoreductase/transferase type 4 family.</text>
</comment>
<evidence type="ECO:0000256" key="1">
    <source>
        <dbReference type="ARBA" id="ARBA00008000"/>
    </source>
</evidence>
<reference evidence="5 6" key="1">
    <citation type="submission" date="2020-03" db="EMBL/GenBank/DDBJ databases">
        <title>Genomic Encyclopedia of Type Strains, Phase IV (KMG-IV): sequencing the most valuable type-strain genomes for metagenomic binning, comparative biology and taxonomic classification.</title>
        <authorList>
            <person name="Goeker M."/>
        </authorList>
    </citation>
    <scope>NUCLEOTIDE SEQUENCE [LARGE SCALE GENOMIC DNA]</scope>
    <source>
        <strain evidence="5 6">DSM 103870</strain>
    </source>
</reference>